<evidence type="ECO:0000256" key="1">
    <source>
        <dbReference type="SAM" id="MobiDB-lite"/>
    </source>
</evidence>
<dbReference type="EMBL" id="JBHMFI010000002">
    <property type="protein sequence ID" value="MFB9074111.1"/>
    <property type="molecule type" value="Genomic_DNA"/>
</dbReference>
<evidence type="ECO:0000313" key="3">
    <source>
        <dbReference type="Proteomes" id="UP001589575"/>
    </source>
</evidence>
<feature type="region of interest" description="Disordered" evidence="1">
    <location>
        <begin position="53"/>
        <end position="84"/>
    </location>
</feature>
<gene>
    <name evidence="2" type="ORF">ACFFX0_24100</name>
</gene>
<reference evidence="2 3" key="1">
    <citation type="submission" date="2024-09" db="EMBL/GenBank/DDBJ databases">
        <authorList>
            <person name="Sun Q."/>
            <person name="Mori K."/>
        </authorList>
    </citation>
    <scope>NUCLEOTIDE SEQUENCE [LARGE SCALE GENOMIC DNA]</scope>
    <source>
        <strain evidence="2 3">CCM 7609</strain>
    </source>
</reference>
<name>A0ABV5G597_9MICC</name>
<dbReference type="Proteomes" id="UP001589575">
    <property type="component" value="Unassembled WGS sequence"/>
</dbReference>
<comment type="caution">
    <text evidence="2">The sequence shown here is derived from an EMBL/GenBank/DDBJ whole genome shotgun (WGS) entry which is preliminary data.</text>
</comment>
<protein>
    <submittedName>
        <fullName evidence="2">Uncharacterized protein</fullName>
    </submittedName>
</protein>
<accession>A0ABV5G597</accession>
<proteinExistence type="predicted"/>
<evidence type="ECO:0000313" key="2">
    <source>
        <dbReference type="EMBL" id="MFB9074111.1"/>
    </source>
</evidence>
<organism evidence="2 3">
    <name type="scientific">Citricoccus parietis</name>
    <dbReference type="NCBI Taxonomy" id="592307"/>
    <lineage>
        <taxon>Bacteria</taxon>
        <taxon>Bacillati</taxon>
        <taxon>Actinomycetota</taxon>
        <taxon>Actinomycetes</taxon>
        <taxon>Micrococcales</taxon>
        <taxon>Micrococcaceae</taxon>
        <taxon>Citricoccus</taxon>
    </lineage>
</organism>
<keyword evidence="3" id="KW-1185">Reference proteome</keyword>
<sequence length="84" mass="9349">MNNDDVHAIHQSRGVRIGYTKSVAAKRLSNRLGLTAGAVFFCLRHVHHHASWCGSRRARQSGRSRSARRPGHPGPARPRRRSCG</sequence>